<gene>
    <name evidence="1" type="ORF">CEXT_439241</name>
</gene>
<dbReference type="EMBL" id="BPLR01002835">
    <property type="protein sequence ID" value="GIX78450.1"/>
    <property type="molecule type" value="Genomic_DNA"/>
</dbReference>
<reference evidence="1 2" key="1">
    <citation type="submission" date="2021-06" db="EMBL/GenBank/DDBJ databases">
        <title>Caerostris extrusa draft genome.</title>
        <authorList>
            <person name="Kono N."/>
            <person name="Arakawa K."/>
        </authorList>
    </citation>
    <scope>NUCLEOTIDE SEQUENCE [LARGE SCALE GENOMIC DNA]</scope>
</reference>
<evidence type="ECO:0000313" key="2">
    <source>
        <dbReference type="Proteomes" id="UP001054945"/>
    </source>
</evidence>
<keyword evidence="2" id="KW-1185">Reference proteome</keyword>
<dbReference type="AlphaFoldDB" id="A0AAV4N2E3"/>
<organism evidence="1 2">
    <name type="scientific">Caerostris extrusa</name>
    <name type="common">Bark spider</name>
    <name type="synonym">Caerostris bankana</name>
    <dbReference type="NCBI Taxonomy" id="172846"/>
    <lineage>
        <taxon>Eukaryota</taxon>
        <taxon>Metazoa</taxon>
        <taxon>Ecdysozoa</taxon>
        <taxon>Arthropoda</taxon>
        <taxon>Chelicerata</taxon>
        <taxon>Arachnida</taxon>
        <taxon>Araneae</taxon>
        <taxon>Araneomorphae</taxon>
        <taxon>Entelegynae</taxon>
        <taxon>Araneoidea</taxon>
        <taxon>Araneidae</taxon>
        <taxon>Caerostris</taxon>
    </lineage>
</organism>
<proteinExistence type="predicted"/>
<dbReference type="Proteomes" id="UP001054945">
    <property type="component" value="Unassembled WGS sequence"/>
</dbReference>
<name>A0AAV4N2E3_CAEEX</name>
<sequence>MNKEKDFFFNNNSNKERNFITPKINPFWKPAFGDENGTKNTGKEKKRKEIILVLKRRKSENDHLRRFCKTVKDCVHKTKLGSNIRLFCL</sequence>
<protein>
    <submittedName>
        <fullName evidence="1">Uncharacterized protein</fullName>
    </submittedName>
</protein>
<evidence type="ECO:0000313" key="1">
    <source>
        <dbReference type="EMBL" id="GIX78450.1"/>
    </source>
</evidence>
<accession>A0AAV4N2E3</accession>
<comment type="caution">
    <text evidence="1">The sequence shown here is derived from an EMBL/GenBank/DDBJ whole genome shotgun (WGS) entry which is preliminary data.</text>
</comment>